<evidence type="ECO:0000313" key="4">
    <source>
        <dbReference type="Proteomes" id="UP000000379"/>
    </source>
</evidence>
<protein>
    <submittedName>
        <fullName evidence="3">Uncharacterized protein</fullName>
    </submittedName>
</protein>
<dbReference type="eggNOG" id="COG3584">
    <property type="taxonomic scope" value="Bacteria"/>
</dbReference>
<dbReference type="EMBL" id="CP002049">
    <property type="protein sequence ID" value="ADI14489.1"/>
    <property type="molecule type" value="Genomic_DNA"/>
</dbReference>
<keyword evidence="4" id="KW-1185">Reference proteome</keyword>
<sequence length="275" mass="27077">MLTPFVLSPHYRDMTQRHVDLALLVGIGVLLLALLVLALRAAPEGNAPVTGVAPRTAREGAPPNTPAGMADPASEPTQVTLPEAPGGGGATLGEGQGLESAATSPQTVPERAGSASDRADSAPEPTGADQAASTGTLPAAPGSAAVTGGAVPTAAARTGAAGVGAVGAAPPQGAAQPLERVGFAFGAGSVGACGVPLQPWQHVAVSRDLLERYGCGATVEITLAESVAGRERVVAQVGDTMGAELSGTVNIFVAEDEPAFEYGVTEGTLRPVGSP</sequence>
<keyword evidence="2" id="KW-0472">Membrane</keyword>
<gene>
    <name evidence="3" type="ordered locus">Trad_1367</name>
</gene>
<keyword evidence="2" id="KW-1133">Transmembrane helix</keyword>
<feature type="compositionally biased region" description="Gly residues" evidence="1">
    <location>
        <begin position="85"/>
        <end position="96"/>
    </location>
</feature>
<name>D7CWY1_TRURR</name>
<evidence type="ECO:0000313" key="3">
    <source>
        <dbReference type="EMBL" id="ADI14489.1"/>
    </source>
</evidence>
<dbReference type="STRING" id="649638.Trad_1367"/>
<reference evidence="3 4" key="2">
    <citation type="journal article" date="2011" name="Stand. Genomic Sci.">
        <title>Complete genome sequence of Truepera radiovictrix type strain (RQ-24).</title>
        <authorList>
            <person name="Ivanova N."/>
            <person name="Rohde C."/>
            <person name="Munk C."/>
            <person name="Nolan M."/>
            <person name="Lucas S."/>
            <person name="Del Rio T.G."/>
            <person name="Tice H."/>
            <person name="Deshpande S."/>
            <person name="Cheng J.F."/>
            <person name="Tapia R."/>
            <person name="Han C."/>
            <person name="Goodwin L."/>
            <person name="Pitluck S."/>
            <person name="Liolios K."/>
            <person name="Mavromatis K."/>
            <person name="Mikhailova N."/>
            <person name="Pati A."/>
            <person name="Chen A."/>
            <person name="Palaniappan K."/>
            <person name="Land M."/>
            <person name="Hauser L."/>
            <person name="Chang Y.J."/>
            <person name="Jeffries C.D."/>
            <person name="Brambilla E."/>
            <person name="Rohde M."/>
            <person name="Goker M."/>
            <person name="Tindall B.J."/>
            <person name="Woyke T."/>
            <person name="Bristow J."/>
            <person name="Eisen J.A."/>
            <person name="Markowitz V."/>
            <person name="Hugenholtz P."/>
            <person name="Kyrpides N.C."/>
            <person name="Klenk H.P."/>
            <person name="Lapidus A."/>
        </authorList>
    </citation>
    <scope>NUCLEOTIDE SEQUENCE [LARGE SCALE GENOMIC DNA]</scope>
    <source>
        <strain evidence="4">DSM 17093 / CIP 108686 / LMG 22925 / RQ-24</strain>
    </source>
</reference>
<dbReference type="Proteomes" id="UP000000379">
    <property type="component" value="Chromosome"/>
</dbReference>
<feature type="region of interest" description="Disordered" evidence="1">
    <location>
        <begin position="46"/>
        <end position="147"/>
    </location>
</feature>
<organism evidence="3 4">
    <name type="scientific">Truepera radiovictrix (strain DSM 17093 / CIP 108686 / LMG 22925 / RQ-24)</name>
    <dbReference type="NCBI Taxonomy" id="649638"/>
    <lineage>
        <taxon>Bacteria</taxon>
        <taxon>Thermotogati</taxon>
        <taxon>Deinococcota</taxon>
        <taxon>Deinococci</taxon>
        <taxon>Trueperales</taxon>
        <taxon>Trueperaceae</taxon>
        <taxon>Truepera</taxon>
    </lineage>
</organism>
<keyword evidence="2" id="KW-0812">Transmembrane</keyword>
<accession>D7CWY1</accession>
<evidence type="ECO:0000256" key="2">
    <source>
        <dbReference type="SAM" id="Phobius"/>
    </source>
</evidence>
<feature type="transmembrane region" description="Helical" evidence="2">
    <location>
        <begin position="21"/>
        <end position="39"/>
    </location>
</feature>
<reference evidence="4" key="1">
    <citation type="submission" date="2010-05" db="EMBL/GenBank/DDBJ databases">
        <title>The complete genome of Truepera radiovictris DSM 17093.</title>
        <authorList>
            <consortium name="US DOE Joint Genome Institute (JGI-PGF)"/>
            <person name="Lucas S."/>
            <person name="Copeland A."/>
            <person name="Lapidus A."/>
            <person name="Glavina del Rio T."/>
            <person name="Dalin E."/>
            <person name="Tice H."/>
            <person name="Bruce D."/>
            <person name="Goodwin L."/>
            <person name="Pitluck S."/>
            <person name="Kyrpides N."/>
            <person name="Mavromatis K."/>
            <person name="Ovchinnikova G."/>
            <person name="Munk A.C."/>
            <person name="Detter J.C."/>
            <person name="Han C."/>
            <person name="Tapia R."/>
            <person name="Land M."/>
            <person name="Hauser L."/>
            <person name="Markowitz V."/>
            <person name="Cheng J.-F."/>
            <person name="Hugenholtz P."/>
            <person name="Woyke T."/>
            <person name="Wu D."/>
            <person name="Tindall B."/>
            <person name="Pomrenke H.G."/>
            <person name="Brambilla E."/>
            <person name="Klenk H.-P."/>
            <person name="Eisen J.A."/>
        </authorList>
    </citation>
    <scope>NUCLEOTIDE SEQUENCE [LARGE SCALE GENOMIC DNA]</scope>
    <source>
        <strain evidence="4">DSM 17093 / CIP 108686 / LMG 22925 / RQ-24</strain>
    </source>
</reference>
<proteinExistence type="predicted"/>
<dbReference type="KEGG" id="tra:Trad_1367"/>
<dbReference type="HOGENOM" id="CLU_1011726_0_0_0"/>
<dbReference type="AlphaFoldDB" id="D7CWY1"/>
<evidence type="ECO:0000256" key="1">
    <source>
        <dbReference type="SAM" id="MobiDB-lite"/>
    </source>
</evidence>
<feature type="compositionally biased region" description="Low complexity" evidence="1">
    <location>
        <begin position="138"/>
        <end position="147"/>
    </location>
</feature>